<proteinExistence type="predicted"/>
<dbReference type="Proteomes" id="UP001147746">
    <property type="component" value="Unassembled WGS sequence"/>
</dbReference>
<comment type="caution">
    <text evidence="2">The sequence shown here is derived from an EMBL/GenBank/DDBJ whole genome shotgun (WGS) entry which is preliminary data.</text>
</comment>
<name>A0A9W9U2F3_9EURO</name>
<sequence>MTSNVFDDAPNWGMTSSHDVQNPDMTSDMRSEEFGQPPFLAENFPLVMNGDFDPWMMQHYGWNGGIAPMSEQFSEKWEPTNVGMEYKKREDGELAICAYSQTDFGNSVPQWDGSRDTVSQLATERALFMTPSAYPLSFSTYPGSPISDLSSTPDVSHGSGLWETDYDRSSLPATTETYVQALKNESQATAPGYFSGEDEDDYPTTLEMPDGSTRRTSNWLPVDPQAGFTIGSHTFPSYTRFEHMEDVQKAFISPNTAGWKYDG</sequence>
<dbReference type="AlphaFoldDB" id="A0A9W9U2F3"/>
<reference evidence="2" key="1">
    <citation type="submission" date="2022-12" db="EMBL/GenBank/DDBJ databases">
        <authorList>
            <person name="Petersen C."/>
        </authorList>
    </citation>
    <scope>NUCLEOTIDE SEQUENCE</scope>
    <source>
        <strain evidence="2">IBT 21472</strain>
    </source>
</reference>
<dbReference type="EMBL" id="JAPZBO010000008">
    <property type="protein sequence ID" value="KAJ5308542.1"/>
    <property type="molecule type" value="Genomic_DNA"/>
</dbReference>
<reference evidence="2" key="2">
    <citation type="journal article" date="2023" name="IMA Fungus">
        <title>Comparative genomic study of the Penicillium genus elucidates a diverse pangenome and 15 lateral gene transfer events.</title>
        <authorList>
            <person name="Petersen C."/>
            <person name="Sorensen T."/>
            <person name="Nielsen M.R."/>
            <person name="Sondergaard T.E."/>
            <person name="Sorensen J.L."/>
            <person name="Fitzpatrick D.A."/>
            <person name="Frisvad J.C."/>
            <person name="Nielsen K.L."/>
        </authorList>
    </citation>
    <scope>NUCLEOTIDE SEQUENCE</scope>
    <source>
        <strain evidence="2">IBT 21472</strain>
    </source>
</reference>
<accession>A0A9W9U2F3</accession>
<feature type="compositionally biased region" description="Polar residues" evidence="1">
    <location>
        <begin position="13"/>
        <end position="25"/>
    </location>
</feature>
<evidence type="ECO:0000313" key="3">
    <source>
        <dbReference type="Proteomes" id="UP001147746"/>
    </source>
</evidence>
<feature type="region of interest" description="Disordered" evidence="1">
    <location>
        <begin position="1"/>
        <end position="33"/>
    </location>
</feature>
<protein>
    <submittedName>
        <fullName evidence="2">Uncharacterized protein</fullName>
    </submittedName>
</protein>
<organism evidence="2 3">
    <name type="scientific">Penicillium atrosanguineum</name>
    <dbReference type="NCBI Taxonomy" id="1132637"/>
    <lineage>
        <taxon>Eukaryota</taxon>
        <taxon>Fungi</taxon>
        <taxon>Dikarya</taxon>
        <taxon>Ascomycota</taxon>
        <taxon>Pezizomycotina</taxon>
        <taxon>Eurotiomycetes</taxon>
        <taxon>Eurotiomycetidae</taxon>
        <taxon>Eurotiales</taxon>
        <taxon>Aspergillaceae</taxon>
        <taxon>Penicillium</taxon>
    </lineage>
</organism>
<feature type="region of interest" description="Disordered" evidence="1">
    <location>
        <begin position="188"/>
        <end position="218"/>
    </location>
</feature>
<evidence type="ECO:0000313" key="2">
    <source>
        <dbReference type="EMBL" id="KAJ5308542.1"/>
    </source>
</evidence>
<evidence type="ECO:0000256" key="1">
    <source>
        <dbReference type="SAM" id="MobiDB-lite"/>
    </source>
</evidence>
<keyword evidence="3" id="KW-1185">Reference proteome</keyword>
<gene>
    <name evidence="2" type="ORF">N7476_009198</name>
</gene>